<dbReference type="InterPro" id="IPR029060">
    <property type="entry name" value="PIN-like_dom_sf"/>
</dbReference>
<dbReference type="SUPFAM" id="SSF88723">
    <property type="entry name" value="PIN domain-like"/>
    <property type="match status" value="1"/>
</dbReference>
<protein>
    <submittedName>
        <fullName evidence="2">PIN domain-containing protein</fullName>
    </submittedName>
</protein>
<dbReference type="CDD" id="cd18692">
    <property type="entry name" value="PIN_VapC-like"/>
    <property type="match status" value="1"/>
</dbReference>
<proteinExistence type="predicted"/>
<keyword evidence="3" id="KW-1185">Reference proteome</keyword>
<dbReference type="RefSeq" id="WP_341370697.1">
    <property type="nucleotide sequence ID" value="NZ_JBBPCO010000006.1"/>
</dbReference>
<reference evidence="2 3" key="1">
    <citation type="submission" date="2024-04" db="EMBL/GenBank/DDBJ databases">
        <authorList>
            <person name="Abashina T."/>
            <person name="Shaikin A."/>
        </authorList>
    </citation>
    <scope>NUCLEOTIDE SEQUENCE [LARGE SCALE GENOMIC DNA]</scope>
    <source>
        <strain evidence="2 3">AAFK</strain>
    </source>
</reference>
<gene>
    <name evidence="2" type="ORF">WOB96_07675</name>
</gene>
<sequence>MSADCFIDTNLFIYQLEALDTRKYAIAEGIIREGVATGKACISFQVIQECLNTVLRKAEIPLDTDATRAYLDTVLTPLFRVPASIALYQRGLDIQGRYRYGFYDSLIIAAALEAGCTRLYSEDLQHGQRIDRLIIENPFRD</sequence>
<evidence type="ECO:0000313" key="2">
    <source>
        <dbReference type="EMBL" id="MEK8089644.1"/>
    </source>
</evidence>
<organism evidence="2 3">
    <name type="scientific">Thermithiobacillus plumbiphilus</name>
    <dbReference type="NCBI Taxonomy" id="1729899"/>
    <lineage>
        <taxon>Bacteria</taxon>
        <taxon>Pseudomonadati</taxon>
        <taxon>Pseudomonadota</taxon>
        <taxon>Acidithiobacillia</taxon>
        <taxon>Acidithiobacillales</taxon>
        <taxon>Thermithiobacillaceae</taxon>
        <taxon>Thermithiobacillus</taxon>
    </lineage>
</organism>
<accession>A0ABU9D7Z8</accession>
<feature type="domain" description="PIN" evidence="1">
    <location>
        <begin position="6"/>
        <end position="124"/>
    </location>
</feature>
<evidence type="ECO:0000259" key="1">
    <source>
        <dbReference type="Pfam" id="PF01850"/>
    </source>
</evidence>
<evidence type="ECO:0000313" key="3">
    <source>
        <dbReference type="Proteomes" id="UP001446205"/>
    </source>
</evidence>
<dbReference type="EMBL" id="JBBPCO010000006">
    <property type="protein sequence ID" value="MEK8089644.1"/>
    <property type="molecule type" value="Genomic_DNA"/>
</dbReference>
<dbReference type="Proteomes" id="UP001446205">
    <property type="component" value="Unassembled WGS sequence"/>
</dbReference>
<name>A0ABU9D7Z8_9PROT</name>
<dbReference type="Gene3D" id="3.40.50.1010">
    <property type="entry name" value="5'-nuclease"/>
    <property type="match status" value="1"/>
</dbReference>
<dbReference type="Pfam" id="PF01850">
    <property type="entry name" value="PIN"/>
    <property type="match status" value="1"/>
</dbReference>
<dbReference type="InterPro" id="IPR002716">
    <property type="entry name" value="PIN_dom"/>
</dbReference>
<comment type="caution">
    <text evidence="2">The sequence shown here is derived from an EMBL/GenBank/DDBJ whole genome shotgun (WGS) entry which is preliminary data.</text>
</comment>